<comment type="subcellular location">
    <subcellularLocation>
        <location evidence="9">Cell membrane</location>
        <topology evidence="9">Single-pass membrane protein</topology>
    </subcellularLocation>
    <subcellularLocation>
        <location evidence="1">Membrane</location>
    </subcellularLocation>
</comment>
<evidence type="ECO:0000256" key="5">
    <source>
        <dbReference type="ARBA" id="ARBA00022927"/>
    </source>
</evidence>
<keyword evidence="8 9" id="KW-0472">Membrane</keyword>
<dbReference type="AlphaFoldDB" id="A0A7C5QNJ8"/>
<dbReference type="Pfam" id="PF00584">
    <property type="entry name" value="SecE"/>
    <property type="match status" value="1"/>
</dbReference>
<comment type="similarity">
    <text evidence="9">Belongs to the SecE/SEC61-gamma family.</text>
</comment>
<feature type="transmembrane region" description="Helical" evidence="9">
    <location>
        <begin position="32"/>
        <end position="58"/>
    </location>
</feature>
<evidence type="ECO:0000256" key="3">
    <source>
        <dbReference type="ARBA" id="ARBA00022475"/>
    </source>
</evidence>
<evidence type="ECO:0000256" key="2">
    <source>
        <dbReference type="ARBA" id="ARBA00022448"/>
    </source>
</evidence>
<dbReference type="NCBIfam" id="TIGR00964">
    <property type="entry name" value="secE_bact"/>
    <property type="match status" value="1"/>
</dbReference>
<dbReference type="InterPro" id="IPR038379">
    <property type="entry name" value="SecE_sf"/>
</dbReference>
<reference evidence="10" key="1">
    <citation type="journal article" date="2020" name="mSystems">
        <title>Genome- and Community-Level Interaction Insights into Carbon Utilization and Element Cycling Functions of Hydrothermarchaeota in Hydrothermal Sediment.</title>
        <authorList>
            <person name="Zhou Z."/>
            <person name="Liu Y."/>
            <person name="Xu W."/>
            <person name="Pan J."/>
            <person name="Luo Z.H."/>
            <person name="Li M."/>
        </authorList>
    </citation>
    <scope>NUCLEOTIDE SEQUENCE [LARGE SCALE GENOMIC DNA]</scope>
    <source>
        <strain evidence="10">HyVt-485</strain>
    </source>
</reference>
<dbReference type="Proteomes" id="UP000885830">
    <property type="component" value="Unassembled WGS sequence"/>
</dbReference>
<comment type="subunit">
    <text evidence="9">Component of the Sec protein translocase complex. Heterotrimer consisting of SecY, SecE and SecG subunits. The heterotrimers can form oligomers, although 1 heterotrimer is thought to be able to translocate proteins. Interacts with the ribosome. Interacts with SecDF, and other proteins may be involved. Interacts with SecA.</text>
</comment>
<keyword evidence="5 9" id="KW-0653">Protein transport</keyword>
<dbReference type="PANTHER" id="PTHR33910:SF1">
    <property type="entry name" value="PROTEIN TRANSLOCASE SUBUNIT SECE"/>
    <property type="match status" value="1"/>
</dbReference>
<sequence length="77" mass="8748">MAEKTKKIGPMKYLAQVRQEGRKVVWPTSRETMITTILVIIVMIIFGIFFFFVDWIAANGTQFLLNLWTNNGPQAGG</sequence>
<accession>A0A7C5QNJ8</accession>
<dbReference type="GO" id="GO:0005886">
    <property type="term" value="C:plasma membrane"/>
    <property type="evidence" value="ECO:0007669"/>
    <property type="project" value="UniProtKB-SubCell"/>
</dbReference>
<evidence type="ECO:0000256" key="8">
    <source>
        <dbReference type="ARBA" id="ARBA00023136"/>
    </source>
</evidence>
<dbReference type="GO" id="GO:0065002">
    <property type="term" value="P:intracellular protein transmembrane transport"/>
    <property type="evidence" value="ECO:0007669"/>
    <property type="project" value="UniProtKB-UniRule"/>
</dbReference>
<comment type="function">
    <text evidence="9">Essential subunit of the Sec protein translocation channel SecYEG. Clamps together the 2 halves of SecY. May contact the channel plug during translocation.</text>
</comment>
<keyword evidence="6 9" id="KW-1133">Transmembrane helix</keyword>
<dbReference type="GO" id="GO:0006605">
    <property type="term" value="P:protein targeting"/>
    <property type="evidence" value="ECO:0007669"/>
    <property type="project" value="UniProtKB-UniRule"/>
</dbReference>
<name>A0A7C5QNJ8_9PROT</name>
<evidence type="ECO:0000256" key="6">
    <source>
        <dbReference type="ARBA" id="ARBA00022989"/>
    </source>
</evidence>
<keyword evidence="2 9" id="KW-0813">Transport</keyword>
<evidence type="ECO:0000256" key="1">
    <source>
        <dbReference type="ARBA" id="ARBA00004370"/>
    </source>
</evidence>
<dbReference type="PANTHER" id="PTHR33910">
    <property type="entry name" value="PROTEIN TRANSLOCASE SUBUNIT SECE"/>
    <property type="match status" value="1"/>
</dbReference>
<proteinExistence type="inferred from homology"/>
<keyword evidence="4 9" id="KW-0812">Transmembrane</keyword>
<dbReference type="InterPro" id="IPR001901">
    <property type="entry name" value="Translocase_SecE/Sec61-g"/>
</dbReference>
<dbReference type="EMBL" id="DRMJ01000080">
    <property type="protein sequence ID" value="HHL42301.1"/>
    <property type="molecule type" value="Genomic_DNA"/>
</dbReference>
<dbReference type="InterPro" id="IPR005807">
    <property type="entry name" value="SecE_bac"/>
</dbReference>
<evidence type="ECO:0000256" key="4">
    <source>
        <dbReference type="ARBA" id="ARBA00022692"/>
    </source>
</evidence>
<evidence type="ECO:0000313" key="10">
    <source>
        <dbReference type="EMBL" id="HHL42301.1"/>
    </source>
</evidence>
<protein>
    <recommendedName>
        <fullName evidence="9">Protein translocase subunit SecE</fullName>
    </recommendedName>
</protein>
<gene>
    <name evidence="9 10" type="primary">secE</name>
    <name evidence="10" type="ORF">ENJ42_01675</name>
</gene>
<dbReference type="GO" id="GO:0009306">
    <property type="term" value="P:protein secretion"/>
    <property type="evidence" value="ECO:0007669"/>
    <property type="project" value="UniProtKB-UniRule"/>
</dbReference>
<dbReference type="GO" id="GO:0008320">
    <property type="term" value="F:protein transmembrane transporter activity"/>
    <property type="evidence" value="ECO:0007669"/>
    <property type="project" value="UniProtKB-UniRule"/>
</dbReference>
<comment type="caution">
    <text evidence="10">The sequence shown here is derived from an EMBL/GenBank/DDBJ whole genome shotgun (WGS) entry which is preliminary data.</text>
</comment>
<dbReference type="HAMAP" id="MF_00422">
    <property type="entry name" value="SecE"/>
    <property type="match status" value="1"/>
</dbReference>
<evidence type="ECO:0000256" key="9">
    <source>
        <dbReference type="HAMAP-Rule" id="MF_00422"/>
    </source>
</evidence>
<keyword evidence="3 9" id="KW-1003">Cell membrane</keyword>
<dbReference type="Gene3D" id="1.20.5.1030">
    <property type="entry name" value="Preprotein translocase secy subunit"/>
    <property type="match status" value="1"/>
</dbReference>
<organism evidence="10">
    <name type="scientific">Hellea balneolensis</name>
    <dbReference type="NCBI Taxonomy" id="287478"/>
    <lineage>
        <taxon>Bacteria</taxon>
        <taxon>Pseudomonadati</taxon>
        <taxon>Pseudomonadota</taxon>
        <taxon>Alphaproteobacteria</taxon>
        <taxon>Maricaulales</taxon>
        <taxon>Robiginitomaculaceae</taxon>
        <taxon>Hellea</taxon>
    </lineage>
</organism>
<keyword evidence="7 9" id="KW-0811">Translocation</keyword>
<evidence type="ECO:0000256" key="7">
    <source>
        <dbReference type="ARBA" id="ARBA00023010"/>
    </source>
</evidence>
<dbReference type="GO" id="GO:0043952">
    <property type="term" value="P:protein transport by the Sec complex"/>
    <property type="evidence" value="ECO:0007669"/>
    <property type="project" value="UniProtKB-UniRule"/>
</dbReference>